<evidence type="ECO:0000259" key="7">
    <source>
        <dbReference type="Pfam" id="PF02826"/>
    </source>
</evidence>
<sequence>MADQAGSETNHLPLILVHRLPSFDLALTNILQTHFRILDPLHSSQPLDSFLTSHAQSVRALIVYALSPLTADTIRLLPSLEVVVGTSAGVDHIDISECRNRGITVTNAGDAFAEDVADCAVALLIDVLRRVSAGDRYVRSGLWRLRGEYTLGSKLGGKRVGIVGLGRIGSQVAQRLMAFGCIIAYNSRKKKSSVQYPYYAKVCDLATNSDILMVCCSLTSETHHLINKEVMKALGKEGVIVNVGRGGLVDEQELIQLLTREEIGGAGLDVFEEEPDVPGELFALDNVVLSPHKAVLTPESIEAVFQLSLANLKCFFSNEPLRSVVQQE</sequence>
<evidence type="ECO:0000256" key="5">
    <source>
        <dbReference type="RuleBase" id="RU003719"/>
    </source>
</evidence>
<dbReference type="InterPro" id="IPR036291">
    <property type="entry name" value="NAD(P)-bd_dom_sf"/>
</dbReference>
<accession>A0A8K0H9I7</accession>
<keyword evidence="2 5" id="KW-0560">Oxidoreductase</keyword>
<comment type="similarity">
    <text evidence="5">Belongs to the D-isomer specific 2-hydroxyacid dehydrogenase family.</text>
</comment>
<dbReference type="InterPro" id="IPR050223">
    <property type="entry name" value="D-isomer_2-hydroxyacid_DH"/>
</dbReference>
<feature type="domain" description="D-isomer specific 2-hydroxyacid dehydrogenase NAD-binding" evidence="7">
    <location>
        <begin position="121"/>
        <end position="294"/>
    </location>
</feature>
<dbReference type="SUPFAM" id="SSF51735">
    <property type="entry name" value="NAD(P)-binding Rossmann-fold domains"/>
    <property type="match status" value="1"/>
</dbReference>
<dbReference type="GO" id="GO:0009853">
    <property type="term" value="P:photorespiration"/>
    <property type="evidence" value="ECO:0007669"/>
    <property type="project" value="UniProtKB-ARBA"/>
</dbReference>
<dbReference type="FunFam" id="3.40.50.720:FF:000213">
    <property type="entry name" value="Putative 2-hydroxyacid dehydrogenase"/>
    <property type="match status" value="1"/>
</dbReference>
<keyword evidence="1" id="KW-0521">NADP</keyword>
<dbReference type="CDD" id="cd12156">
    <property type="entry name" value="HPPR"/>
    <property type="match status" value="1"/>
</dbReference>
<dbReference type="AlphaFoldDB" id="A0A8K0H9I7"/>
<dbReference type="OrthoDB" id="298012at2759"/>
<evidence type="ECO:0000256" key="3">
    <source>
        <dbReference type="ARBA" id="ARBA00023027"/>
    </source>
</evidence>
<proteinExistence type="inferred from homology"/>
<dbReference type="EC" id="1.1.1.79" evidence="4"/>
<dbReference type="InterPro" id="IPR006140">
    <property type="entry name" value="D-isomer_DH_NAD-bd"/>
</dbReference>
<evidence type="ECO:0000259" key="6">
    <source>
        <dbReference type="Pfam" id="PF00389"/>
    </source>
</evidence>
<dbReference type="Pfam" id="PF02826">
    <property type="entry name" value="2-Hacid_dh_C"/>
    <property type="match status" value="1"/>
</dbReference>
<dbReference type="PANTHER" id="PTHR10996">
    <property type="entry name" value="2-HYDROXYACID DEHYDROGENASE-RELATED"/>
    <property type="match status" value="1"/>
</dbReference>
<gene>
    <name evidence="8" type="ORF">FNV43_RR09169</name>
</gene>
<comment type="caution">
    <text evidence="8">The sequence shown here is derived from an EMBL/GenBank/DDBJ whole genome shotgun (WGS) entry which is preliminary data.</text>
</comment>
<dbReference type="Pfam" id="PF00389">
    <property type="entry name" value="2-Hacid_dh"/>
    <property type="match status" value="1"/>
</dbReference>
<dbReference type="GO" id="GO:0051287">
    <property type="term" value="F:NAD binding"/>
    <property type="evidence" value="ECO:0007669"/>
    <property type="project" value="InterPro"/>
</dbReference>
<dbReference type="GO" id="GO:0016618">
    <property type="term" value="F:hydroxypyruvate reductase [NAD(P)H] activity"/>
    <property type="evidence" value="ECO:0007669"/>
    <property type="project" value="TreeGrafter"/>
</dbReference>
<dbReference type="SUPFAM" id="SSF52283">
    <property type="entry name" value="Formate/glycerate dehydrogenase catalytic domain-like"/>
    <property type="match status" value="1"/>
</dbReference>
<protein>
    <recommendedName>
        <fullName evidence="4">glyoxylate reductase (NADP(+))</fullName>
        <ecNumber evidence="4">1.1.1.79</ecNumber>
    </recommendedName>
</protein>
<evidence type="ECO:0000256" key="1">
    <source>
        <dbReference type="ARBA" id="ARBA00022857"/>
    </source>
</evidence>
<dbReference type="GO" id="GO:0005829">
    <property type="term" value="C:cytosol"/>
    <property type="evidence" value="ECO:0007669"/>
    <property type="project" value="TreeGrafter"/>
</dbReference>
<feature type="domain" description="D-isomer specific 2-hydroxyacid dehydrogenase catalytic" evidence="6">
    <location>
        <begin position="50"/>
        <end position="325"/>
    </location>
</feature>
<dbReference type="Gene3D" id="3.40.50.720">
    <property type="entry name" value="NAD(P)-binding Rossmann-like Domain"/>
    <property type="match status" value="2"/>
</dbReference>
<keyword evidence="9" id="KW-1185">Reference proteome</keyword>
<dbReference type="InterPro" id="IPR006139">
    <property type="entry name" value="D-isomer_2_OHA_DH_cat_dom"/>
</dbReference>
<dbReference type="PANTHER" id="PTHR10996:SF268">
    <property type="entry name" value="GLYOXYLATE_HYDROXYPYRUVATE REDUCTASE HPR3"/>
    <property type="match status" value="1"/>
</dbReference>
<dbReference type="Proteomes" id="UP000796880">
    <property type="component" value="Unassembled WGS sequence"/>
</dbReference>
<keyword evidence="3" id="KW-0520">NAD</keyword>
<evidence type="ECO:0000313" key="9">
    <source>
        <dbReference type="Proteomes" id="UP000796880"/>
    </source>
</evidence>
<evidence type="ECO:0000256" key="2">
    <source>
        <dbReference type="ARBA" id="ARBA00023002"/>
    </source>
</evidence>
<name>A0A8K0H9I7_9ROSA</name>
<dbReference type="GO" id="GO:0030267">
    <property type="term" value="F:glyoxylate reductase (NADPH) activity"/>
    <property type="evidence" value="ECO:0007669"/>
    <property type="project" value="UniProtKB-EC"/>
</dbReference>
<reference evidence="8" key="1">
    <citation type="submission" date="2020-03" db="EMBL/GenBank/DDBJ databases">
        <title>A high-quality chromosome-level genome assembly of a woody plant with both climbing and erect habits, Rhamnella rubrinervis.</title>
        <authorList>
            <person name="Lu Z."/>
            <person name="Yang Y."/>
            <person name="Zhu X."/>
            <person name="Sun Y."/>
        </authorList>
    </citation>
    <scope>NUCLEOTIDE SEQUENCE</scope>
    <source>
        <strain evidence="8">BYM</strain>
        <tissue evidence="8">Leaf</tissue>
    </source>
</reference>
<dbReference type="EMBL" id="VOIH02000004">
    <property type="protein sequence ID" value="KAF3448456.1"/>
    <property type="molecule type" value="Genomic_DNA"/>
</dbReference>
<evidence type="ECO:0000313" key="8">
    <source>
        <dbReference type="EMBL" id="KAF3448456.1"/>
    </source>
</evidence>
<organism evidence="8 9">
    <name type="scientific">Rhamnella rubrinervis</name>
    <dbReference type="NCBI Taxonomy" id="2594499"/>
    <lineage>
        <taxon>Eukaryota</taxon>
        <taxon>Viridiplantae</taxon>
        <taxon>Streptophyta</taxon>
        <taxon>Embryophyta</taxon>
        <taxon>Tracheophyta</taxon>
        <taxon>Spermatophyta</taxon>
        <taxon>Magnoliopsida</taxon>
        <taxon>eudicotyledons</taxon>
        <taxon>Gunneridae</taxon>
        <taxon>Pentapetalae</taxon>
        <taxon>rosids</taxon>
        <taxon>fabids</taxon>
        <taxon>Rosales</taxon>
        <taxon>Rhamnaceae</taxon>
        <taxon>rhamnoid group</taxon>
        <taxon>Rhamneae</taxon>
        <taxon>Rhamnella</taxon>
    </lineage>
</organism>
<evidence type="ECO:0000256" key="4">
    <source>
        <dbReference type="ARBA" id="ARBA00066661"/>
    </source>
</evidence>